<evidence type="ECO:0000313" key="2">
    <source>
        <dbReference type="EMBL" id="MFD0948091.1"/>
    </source>
</evidence>
<reference evidence="3" key="1">
    <citation type="journal article" date="2019" name="Int. J. Syst. Evol. Microbiol.">
        <title>The Global Catalogue of Microorganisms (GCM) 10K type strain sequencing project: providing services to taxonomists for standard genome sequencing and annotation.</title>
        <authorList>
            <consortium name="The Broad Institute Genomics Platform"/>
            <consortium name="The Broad Institute Genome Sequencing Center for Infectious Disease"/>
            <person name="Wu L."/>
            <person name="Ma J."/>
        </authorList>
    </citation>
    <scope>NUCLEOTIDE SEQUENCE [LARGE SCALE GENOMIC DNA]</scope>
    <source>
        <strain evidence="3">CCUG 62982</strain>
    </source>
</reference>
<comment type="caution">
    <text evidence="2">The sequence shown here is derived from an EMBL/GenBank/DDBJ whole genome shotgun (WGS) entry which is preliminary data.</text>
</comment>
<evidence type="ECO:0000313" key="3">
    <source>
        <dbReference type="Proteomes" id="UP001596977"/>
    </source>
</evidence>
<gene>
    <name evidence="2" type="ORF">ACFQ1E_17240</name>
</gene>
<evidence type="ECO:0000256" key="1">
    <source>
        <dbReference type="SAM" id="Phobius"/>
    </source>
</evidence>
<sequence length="68" mass="6864">MVTWLQISQVLILLMAIAATGYGVLVFLAGANASSPAVSDKLGREGCTITIAGLAFAAAAIGALAGWW</sequence>
<feature type="transmembrane region" description="Helical" evidence="1">
    <location>
        <begin position="12"/>
        <end position="34"/>
    </location>
</feature>
<dbReference type="Proteomes" id="UP001596977">
    <property type="component" value="Unassembled WGS sequence"/>
</dbReference>
<dbReference type="EMBL" id="JBHTJG010000010">
    <property type="protein sequence ID" value="MFD0948091.1"/>
    <property type="molecule type" value="Genomic_DNA"/>
</dbReference>
<proteinExistence type="predicted"/>
<protein>
    <submittedName>
        <fullName evidence="2">Uncharacterized protein</fullName>
    </submittedName>
</protein>
<keyword evidence="1" id="KW-0472">Membrane</keyword>
<dbReference type="RefSeq" id="WP_264945915.1">
    <property type="nucleotide sequence ID" value="NZ_JAPDRA010000010.1"/>
</dbReference>
<keyword evidence="3" id="KW-1185">Reference proteome</keyword>
<keyword evidence="1" id="KW-1133">Transmembrane helix</keyword>
<feature type="transmembrane region" description="Helical" evidence="1">
    <location>
        <begin position="46"/>
        <end position="67"/>
    </location>
</feature>
<name>A0ABW3H9E3_9SPHN</name>
<organism evidence="2 3">
    <name type="scientific">Sphingomonas canadensis</name>
    <dbReference type="NCBI Taxonomy" id="1219257"/>
    <lineage>
        <taxon>Bacteria</taxon>
        <taxon>Pseudomonadati</taxon>
        <taxon>Pseudomonadota</taxon>
        <taxon>Alphaproteobacteria</taxon>
        <taxon>Sphingomonadales</taxon>
        <taxon>Sphingomonadaceae</taxon>
        <taxon>Sphingomonas</taxon>
    </lineage>
</organism>
<accession>A0ABW3H9E3</accession>
<keyword evidence="1" id="KW-0812">Transmembrane</keyword>